<dbReference type="Proteomes" id="UP001066276">
    <property type="component" value="Chromosome 1_2"/>
</dbReference>
<feature type="compositionally biased region" description="Basic and acidic residues" evidence="1">
    <location>
        <begin position="15"/>
        <end position="26"/>
    </location>
</feature>
<protein>
    <submittedName>
        <fullName evidence="2">Uncharacterized protein</fullName>
    </submittedName>
</protein>
<comment type="caution">
    <text evidence="2">The sequence shown here is derived from an EMBL/GenBank/DDBJ whole genome shotgun (WGS) entry which is preliminary data.</text>
</comment>
<evidence type="ECO:0000256" key="1">
    <source>
        <dbReference type="SAM" id="MobiDB-lite"/>
    </source>
</evidence>
<feature type="region of interest" description="Disordered" evidence="1">
    <location>
        <begin position="52"/>
        <end position="119"/>
    </location>
</feature>
<dbReference type="AlphaFoldDB" id="A0AAV7VWK4"/>
<reference evidence="2" key="1">
    <citation type="journal article" date="2022" name="bioRxiv">
        <title>Sequencing and chromosome-scale assembly of the giantPleurodeles waltlgenome.</title>
        <authorList>
            <person name="Brown T."/>
            <person name="Elewa A."/>
            <person name="Iarovenko S."/>
            <person name="Subramanian E."/>
            <person name="Araus A.J."/>
            <person name="Petzold A."/>
            <person name="Susuki M."/>
            <person name="Suzuki K.-i.T."/>
            <person name="Hayashi T."/>
            <person name="Toyoda A."/>
            <person name="Oliveira C."/>
            <person name="Osipova E."/>
            <person name="Leigh N.D."/>
            <person name="Simon A."/>
            <person name="Yun M.H."/>
        </authorList>
    </citation>
    <scope>NUCLEOTIDE SEQUENCE</scope>
    <source>
        <strain evidence="2">20211129_DDA</strain>
        <tissue evidence="2">Liver</tissue>
    </source>
</reference>
<accession>A0AAV7VWK4</accession>
<sequence>MTVAVEKLQLKDVLERPGHGRQDGGRTLRVLRTPPSSAQIHCHIRSCFRANRDSRGASAPPDSGSSNPGLGSACNRWEAAPAREPGRAQGRDCPAAEAIRRAPHRSRPTGTDRGNRGRAWRHRAIQCAWREVRRVAARGVESACNRGEAAPAREPGRAQGRDRPAAEAIRRALRRSRPAGTDRGHQGRAWRHRAIRCTRREVSGRLHAESATLEASGFGPDGLWGRSEPRGSVDPAPGA</sequence>
<name>A0AAV7VWK4_PLEWA</name>
<feature type="compositionally biased region" description="Basic and acidic residues" evidence="1">
    <location>
        <begin position="154"/>
        <end position="166"/>
    </location>
</feature>
<feature type="region of interest" description="Disordered" evidence="1">
    <location>
        <begin position="143"/>
        <end position="166"/>
    </location>
</feature>
<evidence type="ECO:0000313" key="3">
    <source>
        <dbReference type="Proteomes" id="UP001066276"/>
    </source>
</evidence>
<evidence type="ECO:0000313" key="2">
    <source>
        <dbReference type="EMBL" id="KAJ1205678.1"/>
    </source>
</evidence>
<gene>
    <name evidence="2" type="ORF">NDU88_001106</name>
</gene>
<keyword evidence="3" id="KW-1185">Reference proteome</keyword>
<feature type="region of interest" description="Disordered" evidence="1">
    <location>
        <begin position="15"/>
        <end position="34"/>
    </location>
</feature>
<feature type="region of interest" description="Disordered" evidence="1">
    <location>
        <begin position="200"/>
        <end position="239"/>
    </location>
</feature>
<dbReference type="EMBL" id="JANPWB010000002">
    <property type="protein sequence ID" value="KAJ1205678.1"/>
    <property type="molecule type" value="Genomic_DNA"/>
</dbReference>
<organism evidence="2 3">
    <name type="scientific">Pleurodeles waltl</name>
    <name type="common">Iberian ribbed newt</name>
    <dbReference type="NCBI Taxonomy" id="8319"/>
    <lineage>
        <taxon>Eukaryota</taxon>
        <taxon>Metazoa</taxon>
        <taxon>Chordata</taxon>
        <taxon>Craniata</taxon>
        <taxon>Vertebrata</taxon>
        <taxon>Euteleostomi</taxon>
        <taxon>Amphibia</taxon>
        <taxon>Batrachia</taxon>
        <taxon>Caudata</taxon>
        <taxon>Salamandroidea</taxon>
        <taxon>Salamandridae</taxon>
        <taxon>Pleurodelinae</taxon>
        <taxon>Pleurodeles</taxon>
    </lineage>
</organism>
<proteinExistence type="predicted"/>